<dbReference type="EC" id="1.-.-.-" evidence="3"/>
<evidence type="ECO:0000313" key="4">
    <source>
        <dbReference type="Proteomes" id="UP001595696"/>
    </source>
</evidence>
<dbReference type="InterPro" id="IPR011251">
    <property type="entry name" value="Luciferase-like_dom"/>
</dbReference>
<accession>A0ABV8DN80</accession>
<dbReference type="Pfam" id="PF00296">
    <property type="entry name" value="Bac_luciferase"/>
    <property type="match status" value="1"/>
</dbReference>
<keyword evidence="4" id="KW-1185">Reference proteome</keyword>
<reference evidence="4" key="1">
    <citation type="journal article" date="2019" name="Int. J. Syst. Evol. Microbiol.">
        <title>The Global Catalogue of Microorganisms (GCM) 10K type strain sequencing project: providing services to taxonomists for standard genome sequencing and annotation.</title>
        <authorList>
            <consortium name="The Broad Institute Genomics Platform"/>
            <consortium name="The Broad Institute Genome Sequencing Center for Infectious Disease"/>
            <person name="Wu L."/>
            <person name="Ma J."/>
        </authorList>
    </citation>
    <scope>NUCLEOTIDE SEQUENCE [LARGE SCALE GENOMIC DNA]</scope>
    <source>
        <strain evidence="4">CGMCC 4.7330</strain>
    </source>
</reference>
<dbReference type="Proteomes" id="UP001595696">
    <property type="component" value="Unassembled WGS sequence"/>
</dbReference>
<dbReference type="InterPro" id="IPR036661">
    <property type="entry name" value="Luciferase-like_sf"/>
</dbReference>
<protein>
    <submittedName>
        <fullName evidence="3">TIGR03564 family F420-dependent LLM class oxidoreductase</fullName>
        <ecNumber evidence="3">1.-.-.-</ecNumber>
    </submittedName>
</protein>
<evidence type="ECO:0000259" key="2">
    <source>
        <dbReference type="Pfam" id="PF00296"/>
    </source>
</evidence>
<keyword evidence="1 3" id="KW-0560">Oxidoreductase</keyword>
<dbReference type="PANTHER" id="PTHR43244:SF1">
    <property type="entry name" value="5,10-METHYLENETETRAHYDROMETHANOPTERIN REDUCTASE"/>
    <property type="match status" value="1"/>
</dbReference>
<dbReference type="CDD" id="cd01097">
    <property type="entry name" value="Tetrahydromethanopterin_reductase"/>
    <property type="match status" value="1"/>
</dbReference>
<evidence type="ECO:0000256" key="1">
    <source>
        <dbReference type="ARBA" id="ARBA00023002"/>
    </source>
</evidence>
<dbReference type="NCBIfam" id="TIGR03564">
    <property type="entry name" value="F420_MSMEG_4879"/>
    <property type="match status" value="1"/>
</dbReference>
<dbReference type="PANTHER" id="PTHR43244">
    <property type="match status" value="1"/>
</dbReference>
<dbReference type="GO" id="GO:0016491">
    <property type="term" value="F:oxidoreductase activity"/>
    <property type="evidence" value="ECO:0007669"/>
    <property type="project" value="UniProtKB-KW"/>
</dbReference>
<evidence type="ECO:0000313" key="3">
    <source>
        <dbReference type="EMBL" id="MFC3961114.1"/>
    </source>
</evidence>
<dbReference type="InterPro" id="IPR019910">
    <property type="entry name" value="Lucif-like_OxRdtase_MSMEG_4879"/>
</dbReference>
<dbReference type="Gene3D" id="3.20.20.30">
    <property type="entry name" value="Luciferase-like domain"/>
    <property type="match status" value="1"/>
</dbReference>
<name>A0ABV8DN80_9NOCA</name>
<comment type="caution">
    <text evidence="3">The sequence shown here is derived from an EMBL/GenBank/DDBJ whole genome shotgun (WGS) entry which is preliminary data.</text>
</comment>
<feature type="domain" description="Luciferase-like" evidence="2">
    <location>
        <begin position="11"/>
        <end position="278"/>
    </location>
</feature>
<dbReference type="EMBL" id="JBHSAX010000004">
    <property type="protein sequence ID" value="MFC3961114.1"/>
    <property type="molecule type" value="Genomic_DNA"/>
</dbReference>
<dbReference type="InterPro" id="IPR050564">
    <property type="entry name" value="F420-G6PD/mer"/>
</dbReference>
<sequence>MRIGILLGETSGADALTRLTDELAAAAAAGFSSAWLSHIFGVDALTAIAVAGSRVPGIELGTAVVPSYPRHPAALAQQARTTALALGDNRLTLGVGLSHRPVIENMYGYDFGRPAHHMTEYLRVLLPLLDNRPASFEGDTVRAELALTVPNEGRVPVLLAALGPRMLRLAGRETDGTTLWMTGPATVRSHIAPVIAEAAASAGKPAPRIVCALPVCVTDDVEDARVRAGKAFGFYGNLPSYRAMMDREGVAGPVDLALIGGEEQVAARIAEVAAAGATDFVGALFTRGESAERTRALLSDLAAQASR</sequence>
<gene>
    <name evidence="3" type="ORF">ACFO0B_03840</name>
</gene>
<organism evidence="3 4">
    <name type="scientific">Nocardia jiangsuensis</name>
    <dbReference type="NCBI Taxonomy" id="1691563"/>
    <lineage>
        <taxon>Bacteria</taxon>
        <taxon>Bacillati</taxon>
        <taxon>Actinomycetota</taxon>
        <taxon>Actinomycetes</taxon>
        <taxon>Mycobacteriales</taxon>
        <taxon>Nocardiaceae</taxon>
        <taxon>Nocardia</taxon>
    </lineage>
</organism>
<dbReference type="SUPFAM" id="SSF51679">
    <property type="entry name" value="Bacterial luciferase-like"/>
    <property type="match status" value="1"/>
</dbReference>
<dbReference type="RefSeq" id="WP_378610885.1">
    <property type="nucleotide sequence ID" value="NZ_JBHSAX010000004.1"/>
</dbReference>
<proteinExistence type="predicted"/>